<evidence type="ECO:0000259" key="2">
    <source>
        <dbReference type="PROSITE" id="PS50158"/>
    </source>
</evidence>
<reference evidence="3 4" key="1">
    <citation type="journal article" date="2024" name="Insects">
        <title>An Improved Chromosome-Level Genome Assembly of the Firefly Pyrocoelia pectoralis.</title>
        <authorList>
            <person name="Fu X."/>
            <person name="Meyer-Rochow V.B."/>
            <person name="Ballantyne L."/>
            <person name="Zhu X."/>
        </authorList>
    </citation>
    <scope>NUCLEOTIDE SEQUENCE [LARGE SCALE GENOMIC DNA]</scope>
    <source>
        <strain evidence="3">XCY_ONT2</strain>
    </source>
</reference>
<dbReference type="Gene3D" id="4.10.60.10">
    <property type="entry name" value="Zinc finger, CCHC-type"/>
    <property type="match status" value="1"/>
</dbReference>
<gene>
    <name evidence="3" type="ORF">RI129_000123</name>
</gene>
<keyword evidence="1" id="KW-0862">Zinc</keyword>
<dbReference type="SUPFAM" id="SSF57756">
    <property type="entry name" value="Retrovirus zinc finger-like domains"/>
    <property type="match status" value="1"/>
</dbReference>
<evidence type="ECO:0000256" key="1">
    <source>
        <dbReference type="PROSITE-ProRule" id="PRU00047"/>
    </source>
</evidence>
<evidence type="ECO:0000313" key="4">
    <source>
        <dbReference type="Proteomes" id="UP001329430"/>
    </source>
</evidence>
<accession>A0AAN7V221</accession>
<keyword evidence="4" id="KW-1185">Reference proteome</keyword>
<dbReference type="SMART" id="SM00343">
    <property type="entry name" value="ZnF_C2HC"/>
    <property type="match status" value="2"/>
</dbReference>
<dbReference type="PROSITE" id="PS50158">
    <property type="entry name" value="ZF_CCHC"/>
    <property type="match status" value="2"/>
</dbReference>
<feature type="domain" description="CCHC-type" evidence="2">
    <location>
        <begin position="153"/>
        <end position="168"/>
    </location>
</feature>
<dbReference type="GO" id="GO:0008270">
    <property type="term" value="F:zinc ion binding"/>
    <property type="evidence" value="ECO:0007669"/>
    <property type="project" value="UniProtKB-KW"/>
</dbReference>
<dbReference type="InterPro" id="IPR036875">
    <property type="entry name" value="Znf_CCHC_sf"/>
</dbReference>
<sequence length="235" mass="26517">MLREKVNPAAHRVAVRNIRRTRAGVIVECTGKEGAERLAKAIGTTTEGALQGREVKKGIPRVLLRKVDKELDKEEIMRRIVENNGDLVASRGGVEAFAGEIRERFRQGGRGHNPFVDIIYEVHPELRKAIVGKELSLGWSSAWVEDHISLLYCYRCWGLGHMARNCKDEVESCGRCGEKGHRRINCPADEPKCSMCTRVNEGRRVKLDTRHETLHPGCEAMGQYRRGVESRIDYG</sequence>
<evidence type="ECO:0000313" key="3">
    <source>
        <dbReference type="EMBL" id="KAK5637871.1"/>
    </source>
</evidence>
<proteinExistence type="predicted"/>
<dbReference type="GO" id="GO:0003676">
    <property type="term" value="F:nucleic acid binding"/>
    <property type="evidence" value="ECO:0007669"/>
    <property type="project" value="InterPro"/>
</dbReference>
<keyword evidence="1" id="KW-0479">Metal-binding</keyword>
<dbReference type="InterPro" id="IPR001878">
    <property type="entry name" value="Znf_CCHC"/>
</dbReference>
<dbReference type="Pfam" id="PF00098">
    <property type="entry name" value="zf-CCHC"/>
    <property type="match status" value="1"/>
</dbReference>
<comment type="caution">
    <text evidence="3">The sequence shown here is derived from an EMBL/GenBank/DDBJ whole genome shotgun (WGS) entry which is preliminary data.</text>
</comment>
<dbReference type="Proteomes" id="UP001329430">
    <property type="component" value="Unassembled WGS sequence"/>
</dbReference>
<feature type="domain" description="CCHC-type" evidence="2">
    <location>
        <begin position="173"/>
        <end position="187"/>
    </location>
</feature>
<dbReference type="EMBL" id="JAVRBK010000025">
    <property type="protein sequence ID" value="KAK5637871.1"/>
    <property type="molecule type" value="Genomic_DNA"/>
</dbReference>
<protein>
    <recommendedName>
        <fullName evidence="2">CCHC-type domain-containing protein</fullName>
    </recommendedName>
</protein>
<organism evidence="3 4">
    <name type="scientific">Pyrocoelia pectoralis</name>
    <dbReference type="NCBI Taxonomy" id="417401"/>
    <lineage>
        <taxon>Eukaryota</taxon>
        <taxon>Metazoa</taxon>
        <taxon>Ecdysozoa</taxon>
        <taxon>Arthropoda</taxon>
        <taxon>Hexapoda</taxon>
        <taxon>Insecta</taxon>
        <taxon>Pterygota</taxon>
        <taxon>Neoptera</taxon>
        <taxon>Endopterygota</taxon>
        <taxon>Coleoptera</taxon>
        <taxon>Polyphaga</taxon>
        <taxon>Elateriformia</taxon>
        <taxon>Elateroidea</taxon>
        <taxon>Lampyridae</taxon>
        <taxon>Lampyrinae</taxon>
        <taxon>Pyrocoelia</taxon>
    </lineage>
</organism>
<keyword evidence="1" id="KW-0863">Zinc-finger</keyword>
<name>A0AAN7V221_9COLE</name>
<dbReference type="AlphaFoldDB" id="A0AAN7V221"/>